<proteinExistence type="inferred from homology"/>
<dbReference type="InterPro" id="IPR013088">
    <property type="entry name" value="Znf_NHR/GATA"/>
</dbReference>
<feature type="binding site" evidence="3">
    <location>
        <position position="6"/>
    </location>
    <ligand>
        <name>Zn(2+)</name>
        <dbReference type="ChEBI" id="CHEBI:29105"/>
    </ligand>
</feature>
<evidence type="ECO:0000256" key="3">
    <source>
        <dbReference type="HAMAP-Rule" id="MF_00649"/>
    </source>
</evidence>
<dbReference type="SUPFAM" id="SSF57716">
    <property type="entry name" value="Glucocorticoid receptor-like (DNA-binding domain)"/>
    <property type="match status" value="1"/>
</dbReference>
<dbReference type="RefSeq" id="WP_107722221.1">
    <property type="nucleotide sequence ID" value="NZ_CP028475.1"/>
</dbReference>
<dbReference type="AlphaFoldDB" id="A0A2R4M721"/>
<dbReference type="Pfam" id="PF03884">
    <property type="entry name" value="YacG"/>
    <property type="match status" value="1"/>
</dbReference>
<comment type="similarity">
    <text evidence="3">Belongs to the DNA gyrase inhibitor YacG family.</text>
</comment>
<reference evidence="4 5" key="1">
    <citation type="submission" date="2018-03" db="EMBL/GenBank/DDBJ databases">
        <title>The Complete Genome of Celeribacter baekdonensis strain LH4, a Thiosulfate-Oxidizing Alphaproteobacterium Isolated from Gulf of Mexico Continental Slope Sediments.</title>
        <authorList>
            <person name="Flood B.E."/>
            <person name="Bailey J.V."/>
            <person name="Leprich D."/>
        </authorList>
    </citation>
    <scope>NUCLEOTIDE SEQUENCE [LARGE SCALE GENOMIC DNA]</scope>
    <source>
        <strain evidence="4 5">LH4</strain>
    </source>
</reference>
<dbReference type="HAMAP" id="MF_00649">
    <property type="entry name" value="DNA_gyrase_inhibitor_YacG"/>
    <property type="match status" value="1"/>
</dbReference>
<feature type="binding site" evidence="3">
    <location>
        <position position="3"/>
    </location>
    <ligand>
        <name>Zn(2+)</name>
        <dbReference type="ChEBI" id="CHEBI:29105"/>
    </ligand>
</feature>
<dbReference type="Proteomes" id="UP000241447">
    <property type="component" value="Chromosome"/>
</dbReference>
<evidence type="ECO:0000256" key="2">
    <source>
        <dbReference type="ARBA" id="ARBA00022833"/>
    </source>
</evidence>
<sequence length="69" mass="7791">MSCPICKGEAVTKYRPFCSKRCADIDLGRWMNGTYTVPSGREEDPEEIAEALDEMLRTSEANEAKKHHS</sequence>
<accession>A0A2R4M721</accession>
<evidence type="ECO:0000256" key="1">
    <source>
        <dbReference type="ARBA" id="ARBA00022723"/>
    </source>
</evidence>
<name>A0A2R4M721_9RHOB</name>
<evidence type="ECO:0000313" key="4">
    <source>
        <dbReference type="EMBL" id="AVW93000.1"/>
    </source>
</evidence>
<dbReference type="GO" id="GO:0008270">
    <property type="term" value="F:zinc ion binding"/>
    <property type="evidence" value="ECO:0007669"/>
    <property type="project" value="UniProtKB-UniRule"/>
</dbReference>
<dbReference type="OrthoDB" id="9809663at2"/>
<dbReference type="GO" id="GO:0008657">
    <property type="term" value="F:DNA topoisomerase type II (double strand cut, ATP-hydrolyzing) inhibitor activity"/>
    <property type="evidence" value="ECO:0007669"/>
    <property type="project" value="UniProtKB-UniRule"/>
</dbReference>
<comment type="subunit">
    <text evidence="3">Interacts with GyrB.</text>
</comment>
<dbReference type="PANTHER" id="PTHR36150:SF1">
    <property type="entry name" value="DNA GYRASE INHIBITOR YACG"/>
    <property type="match status" value="1"/>
</dbReference>
<gene>
    <name evidence="3" type="primary">yacG</name>
    <name evidence="4" type="ORF">DA792_19515</name>
</gene>
<feature type="binding site" evidence="3">
    <location>
        <position position="18"/>
    </location>
    <ligand>
        <name>Zn(2+)</name>
        <dbReference type="ChEBI" id="CHEBI:29105"/>
    </ligand>
</feature>
<dbReference type="Gene3D" id="3.30.50.10">
    <property type="entry name" value="Erythroid Transcription Factor GATA-1, subunit A"/>
    <property type="match status" value="1"/>
</dbReference>
<dbReference type="KEGG" id="cbak:DA792_19515"/>
<feature type="binding site" evidence="3">
    <location>
        <position position="22"/>
    </location>
    <ligand>
        <name>Zn(2+)</name>
        <dbReference type="ChEBI" id="CHEBI:29105"/>
    </ligand>
</feature>
<comment type="function">
    <text evidence="3">Inhibits all the catalytic activities of DNA gyrase by preventing its interaction with DNA. Acts by binding directly to the C-terminal domain of GyrB, which probably disrupts DNA binding by the gyrase.</text>
</comment>
<organism evidence="4 5">
    <name type="scientific">Celeribacter baekdonensis</name>
    <dbReference type="NCBI Taxonomy" id="875171"/>
    <lineage>
        <taxon>Bacteria</taxon>
        <taxon>Pseudomonadati</taxon>
        <taxon>Pseudomonadota</taxon>
        <taxon>Alphaproteobacteria</taxon>
        <taxon>Rhodobacterales</taxon>
        <taxon>Roseobacteraceae</taxon>
        <taxon>Celeribacter</taxon>
    </lineage>
</organism>
<dbReference type="EMBL" id="CP028475">
    <property type="protein sequence ID" value="AVW93000.1"/>
    <property type="molecule type" value="Genomic_DNA"/>
</dbReference>
<comment type="cofactor">
    <cofactor evidence="3">
        <name>Zn(2+)</name>
        <dbReference type="ChEBI" id="CHEBI:29105"/>
    </cofactor>
    <text evidence="3">Binds 1 zinc ion.</text>
</comment>
<protein>
    <recommendedName>
        <fullName evidence="3">DNA gyrase inhibitor YacG</fullName>
    </recommendedName>
</protein>
<keyword evidence="1 3" id="KW-0479">Metal-binding</keyword>
<dbReference type="PANTHER" id="PTHR36150">
    <property type="entry name" value="DNA GYRASE INHIBITOR YACG"/>
    <property type="match status" value="1"/>
</dbReference>
<dbReference type="InterPro" id="IPR005584">
    <property type="entry name" value="DNA_gyrase_inhibitor_YacG"/>
</dbReference>
<dbReference type="GO" id="GO:0006355">
    <property type="term" value="P:regulation of DNA-templated transcription"/>
    <property type="evidence" value="ECO:0007669"/>
    <property type="project" value="InterPro"/>
</dbReference>
<evidence type="ECO:0000313" key="5">
    <source>
        <dbReference type="Proteomes" id="UP000241447"/>
    </source>
</evidence>
<keyword evidence="2 3" id="KW-0862">Zinc</keyword>